<gene>
    <name evidence="4" type="ORF">MGWOODY_Clf1505</name>
</gene>
<dbReference type="GO" id="GO:0003863">
    <property type="term" value="F:branched-chain 2-oxo acid dehydrogenase activity"/>
    <property type="evidence" value="ECO:0007669"/>
    <property type="project" value="UniProtKB-EC"/>
</dbReference>
<feature type="domain" description="Dehydrogenase E1 component" evidence="3">
    <location>
        <begin position="28"/>
        <end position="329"/>
    </location>
</feature>
<reference evidence="4" key="1">
    <citation type="submission" date="2015-10" db="EMBL/GenBank/DDBJ databases">
        <authorList>
            <person name="Gilbert D.G."/>
        </authorList>
    </citation>
    <scope>NUCLEOTIDE SEQUENCE</scope>
</reference>
<protein>
    <submittedName>
        <fullName evidence="4">Branched-chain alpha-keto acid dehydrogenase, E1 component, alpha subunit</fullName>
        <ecNumber evidence="4">1.2.4.4</ecNumber>
    </submittedName>
</protein>
<dbReference type="InterPro" id="IPR029061">
    <property type="entry name" value="THDP-binding"/>
</dbReference>
<dbReference type="PANTHER" id="PTHR43380">
    <property type="entry name" value="2-OXOISOVALERATE DEHYDROGENASE SUBUNIT ALPHA, MITOCHONDRIAL"/>
    <property type="match status" value="1"/>
</dbReference>
<evidence type="ECO:0000256" key="2">
    <source>
        <dbReference type="SAM" id="MobiDB-lite"/>
    </source>
</evidence>
<sequence>MPANDGAHRFSDRLSESGLDGADAQRVYRYMLLARAISEKSWLLTRQGRVLFSMPCDGQEAADVASAYALDTTNDFIVPYARSLGAMLVKGMTTQEVMLNMFGKAADPNGGGRQMPMHWGYKQLGIISMGSSVGTTLPRASGVALASKLKGQNAVTMVYFGEGSASEGDFHEGLAFAGVHRLPVVFFCNNNGWATSVPVNLQSAEPQIAKRAEGYGFPGITVDGLDPLAVYQAVRETVARARSGDGPSLVEATAIRMMPHSSSDDHLRYRTPEELAAERELDPLPRFRDILLSAGLLDDESDQALRDAVDQEVESAIEFADAAPSPAPESALNGVYAP</sequence>
<dbReference type="PANTHER" id="PTHR43380:SF1">
    <property type="entry name" value="2-OXOISOVALERATE DEHYDROGENASE SUBUNIT ALPHA, MITOCHONDRIAL"/>
    <property type="match status" value="1"/>
</dbReference>
<accession>A0A160V958</accession>
<dbReference type="GO" id="GO:0009083">
    <property type="term" value="P:branched-chain amino acid catabolic process"/>
    <property type="evidence" value="ECO:0007669"/>
    <property type="project" value="TreeGrafter"/>
</dbReference>
<dbReference type="CDD" id="cd02000">
    <property type="entry name" value="TPP_E1_PDC_ADC_BCADC"/>
    <property type="match status" value="1"/>
</dbReference>
<dbReference type="AlphaFoldDB" id="A0A160V958"/>
<evidence type="ECO:0000259" key="3">
    <source>
        <dbReference type="Pfam" id="PF00676"/>
    </source>
</evidence>
<name>A0A160V958_9ZZZZ</name>
<dbReference type="SUPFAM" id="SSF52518">
    <property type="entry name" value="Thiamin diphosphate-binding fold (THDP-binding)"/>
    <property type="match status" value="1"/>
</dbReference>
<dbReference type="InterPro" id="IPR001017">
    <property type="entry name" value="DH_E1"/>
</dbReference>
<evidence type="ECO:0000313" key="4">
    <source>
        <dbReference type="EMBL" id="CUV01775.1"/>
    </source>
</evidence>
<feature type="region of interest" description="Disordered" evidence="2">
    <location>
        <begin position="319"/>
        <end position="338"/>
    </location>
</feature>
<dbReference type="Gene3D" id="3.40.50.970">
    <property type="match status" value="1"/>
</dbReference>
<dbReference type="InterPro" id="IPR050771">
    <property type="entry name" value="Alpha-ketoacid_DH_E1_comp"/>
</dbReference>
<evidence type="ECO:0000256" key="1">
    <source>
        <dbReference type="ARBA" id="ARBA00023002"/>
    </source>
</evidence>
<dbReference type="EMBL" id="FAXA01000129">
    <property type="protein sequence ID" value="CUV01775.1"/>
    <property type="molecule type" value="Genomic_DNA"/>
</dbReference>
<keyword evidence="1 4" id="KW-0560">Oxidoreductase</keyword>
<proteinExistence type="predicted"/>
<feature type="compositionally biased region" description="Low complexity" evidence="2">
    <location>
        <begin position="320"/>
        <end position="331"/>
    </location>
</feature>
<dbReference type="Pfam" id="PF00676">
    <property type="entry name" value="E1_dh"/>
    <property type="match status" value="1"/>
</dbReference>
<organism evidence="4">
    <name type="scientific">hydrothermal vent metagenome</name>
    <dbReference type="NCBI Taxonomy" id="652676"/>
    <lineage>
        <taxon>unclassified sequences</taxon>
        <taxon>metagenomes</taxon>
        <taxon>ecological metagenomes</taxon>
    </lineage>
</organism>
<dbReference type="EC" id="1.2.4.4" evidence="4"/>